<proteinExistence type="predicted"/>
<sequence>MAFHKFKKHPCLAFASRNKPPILEATTSYFIKSPEAKSNYPSVHKTYAAQNFVLDVYIQEQAATKEAEEAACASQKGLLKVCVDGLLEFHKLLAAPRLPRQGFRCKYGSSTWELTQFVVTLLEEGISAARPATKLGLVAIHGRPHTQKPWTGDWRYPPP</sequence>
<dbReference type="AlphaFoldDB" id="A0A4V1ISB4"/>
<keyword evidence="2" id="KW-1185">Reference proteome</keyword>
<gene>
    <name evidence="1" type="ORF">BDK51DRAFT_28249</name>
</gene>
<evidence type="ECO:0000313" key="2">
    <source>
        <dbReference type="Proteomes" id="UP000269721"/>
    </source>
</evidence>
<dbReference type="EMBL" id="KZ994423">
    <property type="protein sequence ID" value="RKO92967.1"/>
    <property type="molecule type" value="Genomic_DNA"/>
</dbReference>
<dbReference type="Proteomes" id="UP000269721">
    <property type="component" value="Unassembled WGS sequence"/>
</dbReference>
<reference evidence="2" key="1">
    <citation type="journal article" date="2018" name="Nat. Microbiol.">
        <title>Leveraging single-cell genomics to expand the fungal tree of life.</title>
        <authorList>
            <person name="Ahrendt S.R."/>
            <person name="Quandt C.A."/>
            <person name="Ciobanu D."/>
            <person name="Clum A."/>
            <person name="Salamov A."/>
            <person name="Andreopoulos B."/>
            <person name="Cheng J.F."/>
            <person name="Woyke T."/>
            <person name="Pelin A."/>
            <person name="Henrissat B."/>
            <person name="Reynolds N.K."/>
            <person name="Benny G.L."/>
            <person name="Smith M.E."/>
            <person name="James T.Y."/>
            <person name="Grigoriev I.V."/>
        </authorList>
    </citation>
    <scope>NUCLEOTIDE SEQUENCE [LARGE SCALE GENOMIC DNA]</scope>
</reference>
<evidence type="ECO:0000313" key="1">
    <source>
        <dbReference type="EMBL" id="RKO92967.1"/>
    </source>
</evidence>
<protein>
    <submittedName>
        <fullName evidence="1">Uncharacterized protein</fullName>
    </submittedName>
</protein>
<name>A0A4V1ISB4_9FUNG</name>
<organism evidence="1 2">
    <name type="scientific">Blyttiomyces helicus</name>
    <dbReference type="NCBI Taxonomy" id="388810"/>
    <lineage>
        <taxon>Eukaryota</taxon>
        <taxon>Fungi</taxon>
        <taxon>Fungi incertae sedis</taxon>
        <taxon>Chytridiomycota</taxon>
        <taxon>Chytridiomycota incertae sedis</taxon>
        <taxon>Chytridiomycetes</taxon>
        <taxon>Chytridiomycetes incertae sedis</taxon>
        <taxon>Blyttiomyces</taxon>
    </lineage>
</organism>
<accession>A0A4V1ISB4</accession>